<dbReference type="Proteomes" id="UP001209486">
    <property type="component" value="Unassembled WGS sequence"/>
</dbReference>
<name>A0A7Y0UVG3_9ACTO</name>
<dbReference type="PANTHER" id="PTHR35601">
    <property type="entry name" value="TOXIN RELE"/>
    <property type="match status" value="1"/>
</dbReference>
<comment type="similarity">
    <text evidence="1">Belongs to the RelE toxin family.</text>
</comment>
<evidence type="ECO:0000313" key="6">
    <source>
        <dbReference type="Proteomes" id="UP001209486"/>
    </source>
</evidence>
<proteinExistence type="inferred from homology"/>
<accession>A0A7Y0UVG3</accession>
<sequence length="94" mass="10910">MTYQVRWTNSARKDLKNIPKKQRLILVAWVRDHLDGCDSPRALPHGKKLQGTQDGWRWRVGSYRVIAQIKDEELAIHIVRAGHRQGAYQALPKI</sequence>
<comment type="caution">
    <text evidence="4">The sequence shown here is derived from an EMBL/GenBank/DDBJ whole genome shotgun (WGS) entry which is preliminary data.</text>
</comment>
<dbReference type="Pfam" id="PF05016">
    <property type="entry name" value="ParE_toxin"/>
    <property type="match status" value="1"/>
</dbReference>
<dbReference type="PANTHER" id="PTHR35601:SF1">
    <property type="entry name" value="TOXIN RELE"/>
    <property type="match status" value="1"/>
</dbReference>
<dbReference type="RefSeq" id="WP_004015612.1">
    <property type="nucleotide sequence ID" value="NZ_CAMPUA010000002.1"/>
</dbReference>
<evidence type="ECO:0000313" key="3">
    <source>
        <dbReference type="EMBL" id="MCU9969965.1"/>
    </source>
</evidence>
<protein>
    <submittedName>
        <fullName evidence="4">Type II toxin-antitoxin system RelE/ParE family toxin</fullName>
    </submittedName>
</protein>
<dbReference type="EMBL" id="JABCUS010000051">
    <property type="protein sequence ID" value="NMX04506.1"/>
    <property type="molecule type" value="Genomic_DNA"/>
</dbReference>
<dbReference type="Gene3D" id="3.30.2310.20">
    <property type="entry name" value="RelE-like"/>
    <property type="match status" value="1"/>
</dbReference>
<dbReference type="AlphaFoldDB" id="A0A7Y0UVG3"/>
<dbReference type="InterPro" id="IPR035093">
    <property type="entry name" value="RelE/ParE_toxin_dom_sf"/>
</dbReference>
<dbReference type="InterPro" id="IPR007712">
    <property type="entry name" value="RelE/ParE_toxin"/>
</dbReference>
<keyword evidence="2" id="KW-1277">Toxin-antitoxin system</keyword>
<dbReference type="SUPFAM" id="SSF143011">
    <property type="entry name" value="RelE-like"/>
    <property type="match status" value="1"/>
</dbReference>
<evidence type="ECO:0000313" key="4">
    <source>
        <dbReference type="EMBL" id="NMX04506.1"/>
    </source>
</evidence>
<dbReference type="Proteomes" id="UP000575397">
    <property type="component" value="Unassembled WGS sequence"/>
</dbReference>
<gene>
    <name evidence="3" type="ORF">FYZ43_11455</name>
    <name evidence="4" type="ORF">HHJ77_11535</name>
</gene>
<organism evidence="4 5">
    <name type="scientific">Mobiluncus mulieris</name>
    <dbReference type="NCBI Taxonomy" id="2052"/>
    <lineage>
        <taxon>Bacteria</taxon>
        <taxon>Bacillati</taxon>
        <taxon>Actinomycetota</taxon>
        <taxon>Actinomycetes</taxon>
        <taxon>Actinomycetales</taxon>
        <taxon>Actinomycetaceae</taxon>
        <taxon>Mobiluncus</taxon>
    </lineage>
</organism>
<reference evidence="4 5" key="2">
    <citation type="submission" date="2020-04" db="EMBL/GenBank/DDBJ databases">
        <title>Antimicrobial susceptibility and clonality of vaginal-derived multi-drug resistant Mobiluncus isolates in China.</title>
        <authorList>
            <person name="Zhang X."/>
        </authorList>
    </citation>
    <scope>NUCLEOTIDE SEQUENCE [LARGE SCALE GENOMIC DNA]</scope>
    <source>
        <strain evidence="4 5">12</strain>
    </source>
</reference>
<evidence type="ECO:0000313" key="5">
    <source>
        <dbReference type="Proteomes" id="UP000575397"/>
    </source>
</evidence>
<evidence type="ECO:0000256" key="1">
    <source>
        <dbReference type="ARBA" id="ARBA00006226"/>
    </source>
</evidence>
<dbReference type="EMBL" id="VSZY01000042">
    <property type="protein sequence ID" value="MCU9969965.1"/>
    <property type="molecule type" value="Genomic_DNA"/>
</dbReference>
<evidence type="ECO:0000256" key="2">
    <source>
        <dbReference type="ARBA" id="ARBA00022649"/>
    </source>
</evidence>
<reference evidence="3 6" key="1">
    <citation type="submission" date="2019-08" db="EMBL/GenBank/DDBJ databases">
        <title>Comparison of rpoB and gyrB Sequences from Mobiluncus Species and Development of a Multiplex PCR Method for Clinical Detection of Mobiluncus curtisii and Mobiluncus mulieris.</title>
        <authorList>
            <person name="Yang L."/>
            <person name="Shen Y."/>
            <person name="Xu G."/>
            <person name="Shu L.-B."/>
            <person name="Hu J."/>
            <person name="Zhang R."/>
            <person name="Wang Y."/>
            <person name="Zhou H.-W."/>
            <person name="Zhang X."/>
        </authorList>
    </citation>
    <scope>NUCLEOTIDE SEQUENCE [LARGE SCALE GENOMIC DNA]</scope>
    <source>
        <strain evidence="3 6">M26</strain>
    </source>
</reference>